<keyword evidence="6" id="KW-0804">Transcription</keyword>
<sequence length="475" mass="51939">MAAIEASRRDSDPASSNPTQSPSNTGKAKGEGANISKKRVKTSTATPTKSSRYKKDVNTHHSDAAEVHQDNDTVMADLGVETATSPGPATSRRSRKRGAPTQRNDGPAPSSSAAKASQKEGEDDSAHDTDSPMAGTGDNTVSEKGSREESAPATTEEAPRRSGRRSTRKTYQEEDSDADFAPAPTPPQPEGKMPLTSRGGNSRIWKPDYLLQDPKSKLAKADVSAILKDPRAWNSLSPTQQSIIISLLPNVPALAPDPADPTASLPNIPQQMLSCNDAFRADISMFQFDLSEGRLEPDWQHDGLVAMERRARGEFDEWKEKEVEAFWGQKQKLSYDVIAGESSKVKLEELIAAGCWKVGDVWVYTRSFGRGKNAVTIEKEATITSITEDNRIAFRLPDGQRKFSSGTAGEDVETEPLDGLQPLADKVIETDGRIGSWRAVNAWKEIRCFRKNQDIGSPWEIREIYWARQQGSDAA</sequence>
<organism evidence="10 11">
    <name type="scientific">Diplodia intermedia</name>
    <dbReference type="NCBI Taxonomy" id="856260"/>
    <lineage>
        <taxon>Eukaryota</taxon>
        <taxon>Fungi</taxon>
        <taxon>Dikarya</taxon>
        <taxon>Ascomycota</taxon>
        <taxon>Pezizomycotina</taxon>
        <taxon>Dothideomycetes</taxon>
        <taxon>Dothideomycetes incertae sedis</taxon>
        <taxon>Botryosphaeriales</taxon>
        <taxon>Botryosphaeriaceae</taxon>
        <taxon>Diplodia</taxon>
    </lineage>
</organism>
<dbReference type="Proteomes" id="UP001521184">
    <property type="component" value="Unassembled WGS sequence"/>
</dbReference>
<evidence type="ECO:0000256" key="8">
    <source>
        <dbReference type="SAM" id="MobiDB-lite"/>
    </source>
</evidence>
<evidence type="ECO:0000256" key="4">
    <source>
        <dbReference type="ARBA" id="ARBA00022833"/>
    </source>
</evidence>
<keyword evidence="11" id="KW-1185">Reference proteome</keyword>
<dbReference type="Pfam" id="PF13919">
    <property type="entry name" value="ASXH"/>
    <property type="match status" value="1"/>
</dbReference>
<evidence type="ECO:0000313" key="10">
    <source>
        <dbReference type="EMBL" id="KAL1641411.1"/>
    </source>
</evidence>
<dbReference type="InterPro" id="IPR044867">
    <property type="entry name" value="DEUBAD_dom"/>
</dbReference>
<evidence type="ECO:0000259" key="9">
    <source>
        <dbReference type="PROSITE" id="PS51916"/>
    </source>
</evidence>
<feature type="domain" description="DEUBAD" evidence="9">
    <location>
        <begin position="214"/>
        <end position="332"/>
    </location>
</feature>
<dbReference type="EMBL" id="JAKEKT020000040">
    <property type="protein sequence ID" value="KAL1641411.1"/>
    <property type="molecule type" value="Genomic_DNA"/>
</dbReference>
<evidence type="ECO:0000256" key="6">
    <source>
        <dbReference type="ARBA" id="ARBA00023163"/>
    </source>
</evidence>
<keyword evidence="4" id="KW-0862">Zinc</keyword>
<keyword evidence="2" id="KW-0479">Metal-binding</keyword>
<evidence type="ECO:0000256" key="1">
    <source>
        <dbReference type="ARBA" id="ARBA00004123"/>
    </source>
</evidence>
<proteinExistence type="predicted"/>
<evidence type="ECO:0000313" key="11">
    <source>
        <dbReference type="Proteomes" id="UP001521184"/>
    </source>
</evidence>
<feature type="region of interest" description="Disordered" evidence="8">
    <location>
        <begin position="1"/>
        <end position="201"/>
    </location>
</feature>
<evidence type="ECO:0000256" key="3">
    <source>
        <dbReference type="ARBA" id="ARBA00022771"/>
    </source>
</evidence>
<feature type="compositionally biased region" description="Basic and acidic residues" evidence="8">
    <location>
        <begin position="1"/>
        <end position="12"/>
    </location>
</feature>
<evidence type="ECO:0000256" key="7">
    <source>
        <dbReference type="ARBA" id="ARBA00023242"/>
    </source>
</evidence>
<reference evidence="10 11" key="1">
    <citation type="journal article" date="2023" name="Plant Dis.">
        <title>First Report of Diplodia intermedia Causing Canker and Dieback Diseases on Apple Trees in Canada.</title>
        <authorList>
            <person name="Ellouze W."/>
            <person name="Ilyukhin E."/>
            <person name="Sulman M."/>
            <person name="Ali S."/>
        </authorList>
    </citation>
    <scope>NUCLEOTIDE SEQUENCE [LARGE SCALE GENOMIC DNA]</scope>
    <source>
        <strain evidence="10 11">M45-28</strain>
    </source>
</reference>
<feature type="compositionally biased region" description="Low complexity" evidence="8">
    <location>
        <begin position="107"/>
        <end position="116"/>
    </location>
</feature>
<comment type="caution">
    <text evidence="10">The sequence shown here is derived from an EMBL/GenBank/DDBJ whole genome shotgun (WGS) entry which is preliminary data.</text>
</comment>
<keyword evidence="5" id="KW-0805">Transcription regulation</keyword>
<evidence type="ECO:0000256" key="5">
    <source>
        <dbReference type="ARBA" id="ARBA00023015"/>
    </source>
</evidence>
<feature type="compositionally biased region" description="Basic and acidic residues" evidence="8">
    <location>
        <begin position="53"/>
        <end position="71"/>
    </location>
</feature>
<accession>A0ABR3TPA3</accession>
<dbReference type="InterPro" id="IPR028020">
    <property type="entry name" value="ASX_DEUBAD_dom"/>
</dbReference>
<feature type="compositionally biased region" description="Basic and acidic residues" evidence="8">
    <location>
        <begin position="117"/>
        <end position="130"/>
    </location>
</feature>
<feature type="compositionally biased region" description="Polar residues" evidence="8">
    <location>
        <begin position="13"/>
        <end position="26"/>
    </location>
</feature>
<evidence type="ECO:0000256" key="2">
    <source>
        <dbReference type="ARBA" id="ARBA00022723"/>
    </source>
</evidence>
<keyword evidence="7" id="KW-0539">Nucleus</keyword>
<gene>
    <name evidence="10" type="ORF">SLS58_006113</name>
</gene>
<comment type="subcellular location">
    <subcellularLocation>
        <location evidence="1">Nucleus</location>
    </subcellularLocation>
</comment>
<dbReference type="PROSITE" id="PS51916">
    <property type="entry name" value="DEUBAD"/>
    <property type="match status" value="1"/>
</dbReference>
<protein>
    <recommendedName>
        <fullName evidence="9">DEUBAD domain-containing protein</fullName>
    </recommendedName>
</protein>
<keyword evidence="3" id="KW-0863">Zinc-finger</keyword>
<name>A0ABR3TPA3_9PEZI</name>